<organism evidence="1 2">
    <name type="scientific">Desulfoluna limicola</name>
    <dbReference type="NCBI Taxonomy" id="2810562"/>
    <lineage>
        <taxon>Bacteria</taxon>
        <taxon>Pseudomonadati</taxon>
        <taxon>Thermodesulfobacteriota</taxon>
        <taxon>Desulfobacteria</taxon>
        <taxon>Desulfobacterales</taxon>
        <taxon>Desulfolunaceae</taxon>
        <taxon>Desulfoluna</taxon>
    </lineage>
</organism>
<dbReference type="EMBL" id="AP024488">
    <property type="protein sequence ID" value="BCS96185.1"/>
    <property type="molecule type" value="Genomic_DNA"/>
</dbReference>
<accession>A0ABM7PF09</accession>
<evidence type="ECO:0000313" key="1">
    <source>
        <dbReference type="EMBL" id="BCS96185.1"/>
    </source>
</evidence>
<sequence>MGTVDRIENILNRQGDTEVDITLGGAVGQGDAQVIASHGGNACGIV</sequence>
<protein>
    <submittedName>
        <fullName evidence="1">Uncharacterized protein</fullName>
    </submittedName>
</protein>
<keyword evidence="2" id="KW-1185">Reference proteome</keyword>
<proteinExistence type="predicted"/>
<name>A0ABM7PF09_9BACT</name>
<reference evidence="1 2" key="1">
    <citation type="submission" date="2021-02" db="EMBL/GenBank/DDBJ databases">
        <title>Complete genome of Desulfoluna sp. strain ASN36.</title>
        <authorList>
            <person name="Takahashi A."/>
            <person name="Kojima H."/>
            <person name="Fukui M."/>
        </authorList>
    </citation>
    <scope>NUCLEOTIDE SEQUENCE [LARGE SCALE GENOMIC DNA]</scope>
    <source>
        <strain evidence="1 2">ASN36</strain>
    </source>
</reference>
<dbReference type="Proteomes" id="UP001320148">
    <property type="component" value="Chromosome"/>
</dbReference>
<evidence type="ECO:0000313" key="2">
    <source>
        <dbReference type="Proteomes" id="UP001320148"/>
    </source>
</evidence>
<gene>
    <name evidence="1" type="ORF">DSLASN_18170</name>
</gene>